<dbReference type="AlphaFoldDB" id="A0A9R1XKP5"/>
<dbReference type="InterPro" id="IPR036404">
    <property type="entry name" value="Jacalin-like_lectin_dom_sf"/>
</dbReference>
<evidence type="ECO:0000313" key="4">
    <source>
        <dbReference type="EMBL" id="KAJ0216726.1"/>
    </source>
</evidence>
<reference evidence="4 5" key="1">
    <citation type="journal article" date="2017" name="Nat. Commun.">
        <title>Genome assembly with in vitro proximity ligation data and whole-genome triplication in lettuce.</title>
        <authorList>
            <person name="Reyes-Chin-Wo S."/>
            <person name="Wang Z."/>
            <person name="Yang X."/>
            <person name="Kozik A."/>
            <person name="Arikit S."/>
            <person name="Song C."/>
            <person name="Xia L."/>
            <person name="Froenicke L."/>
            <person name="Lavelle D.O."/>
            <person name="Truco M.J."/>
            <person name="Xia R."/>
            <person name="Zhu S."/>
            <person name="Xu C."/>
            <person name="Xu H."/>
            <person name="Xu X."/>
            <person name="Cox K."/>
            <person name="Korf I."/>
            <person name="Meyers B.C."/>
            <person name="Michelmore R.W."/>
        </authorList>
    </citation>
    <scope>NUCLEOTIDE SEQUENCE [LARGE SCALE GENOMIC DNA]</scope>
    <source>
        <strain evidence="5">cv. Salinas</strain>
        <tissue evidence="4">Seedlings</tissue>
    </source>
</reference>
<dbReference type="PANTHER" id="PTHR46506">
    <property type="entry name" value="OS05G0143600 PROTEIN"/>
    <property type="match status" value="1"/>
</dbReference>
<evidence type="ECO:0000256" key="1">
    <source>
        <dbReference type="ARBA" id="ARBA00006568"/>
    </source>
</evidence>
<dbReference type="OrthoDB" id="581739at2759"/>
<dbReference type="GO" id="GO:0030246">
    <property type="term" value="F:carbohydrate binding"/>
    <property type="evidence" value="ECO:0007669"/>
    <property type="project" value="UniProtKB-KW"/>
</dbReference>
<keyword evidence="5" id="KW-1185">Reference proteome</keyword>
<organism evidence="4 5">
    <name type="scientific">Lactuca sativa</name>
    <name type="common">Garden lettuce</name>
    <dbReference type="NCBI Taxonomy" id="4236"/>
    <lineage>
        <taxon>Eukaryota</taxon>
        <taxon>Viridiplantae</taxon>
        <taxon>Streptophyta</taxon>
        <taxon>Embryophyta</taxon>
        <taxon>Tracheophyta</taxon>
        <taxon>Spermatophyta</taxon>
        <taxon>Magnoliopsida</taxon>
        <taxon>eudicotyledons</taxon>
        <taxon>Gunneridae</taxon>
        <taxon>Pentapetalae</taxon>
        <taxon>asterids</taxon>
        <taxon>campanulids</taxon>
        <taxon>Asterales</taxon>
        <taxon>Asteraceae</taxon>
        <taxon>Cichorioideae</taxon>
        <taxon>Cichorieae</taxon>
        <taxon>Lactucinae</taxon>
        <taxon>Lactuca</taxon>
    </lineage>
</organism>
<dbReference type="SUPFAM" id="SSF51101">
    <property type="entry name" value="Mannose-binding lectins"/>
    <property type="match status" value="1"/>
</dbReference>
<dbReference type="SMART" id="SM00915">
    <property type="entry name" value="Jacalin"/>
    <property type="match status" value="1"/>
</dbReference>
<dbReference type="Proteomes" id="UP000235145">
    <property type="component" value="Unassembled WGS sequence"/>
</dbReference>
<comment type="similarity">
    <text evidence="1">Belongs to the jacalin lectin family.</text>
</comment>
<sequence length="184" mass="20227">MNLLYYPHHFVYISSTHPWSLAHKLSNNTREMGVTKLVQVGPWGSGGGEYPYEFIPNGRITKIHIKTGGSGGCIDSITFGYIDACSGQECWSKTYGGEGGHLSQYMYIEEGEEFLELSGTVGRYGGWTVITSLCFKTNKKKCEFGSVSDNKFSLPVKTNTAKIVGFHGRYGGYLDSIGAVLQPK</sequence>
<dbReference type="Gene3D" id="2.100.10.30">
    <property type="entry name" value="Jacalin-like lectin domain"/>
    <property type="match status" value="1"/>
</dbReference>
<dbReference type="Pfam" id="PF01419">
    <property type="entry name" value="Jacalin"/>
    <property type="match status" value="1"/>
</dbReference>
<comment type="caution">
    <text evidence="4">The sequence shown here is derived from an EMBL/GenBank/DDBJ whole genome shotgun (WGS) entry which is preliminary data.</text>
</comment>
<dbReference type="CDD" id="cd09612">
    <property type="entry name" value="Jacalin"/>
    <property type="match status" value="1"/>
</dbReference>
<dbReference type="PROSITE" id="PS51752">
    <property type="entry name" value="JACALIN_LECTIN"/>
    <property type="match status" value="1"/>
</dbReference>
<feature type="domain" description="Jacalin-type lectin" evidence="3">
    <location>
        <begin position="37"/>
        <end position="183"/>
    </location>
</feature>
<gene>
    <name evidence="4" type="ORF">LSAT_V11C300123130</name>
</gene>
<evidence type="ECO:0000259" key="3">
    <source>
        <dbReference type="PROSITE" id="PS51752"/>
    </source>
</evidence>
<proteinExistence type="inferred from homology"/>
<accession>A0A9R1XKP5</accession>
<evidence type="ECO:0000313" key="5">
    <source>
        <dbReference type="Proteomes" id="UP000235145"/>
    </source>
</evidence>
<keyword evidence="2" id="KW-0430">Lectin</keyword>
<dbReference type="InterPro" id="IPR033734">
    <property type="entry name" value="Jacalin-like_lectin_dom_plant"/>
</dbReference>
<dbReference type="EMBL" id="NBSK02000003">
    <property type="protein sequence ID" value="KAJ0216726.1"/>
    <property type="molecule type" value="Genomic_DNA"/>
</dbReference>
<protein>
    <recommendedName>
        <fullName evidence="3">Jacalin-type lectin domain-containing protein</fullName>
    </recommendedName>
</protein>
<name>A0A9R1XKP5_LACSA</name>
<dbReference type="InterPro" id="IPR001229">
    <property type="entry name" value="Jacalin-like_lectin_dom"/>
</dbReference>
<evidence type="ECO:0000256" key="2">
    <source>
        <dbReference type="ARBA" id="ARBA00022734"/>
    </source>
</evidence>